<keyword evidence="6" id="KW-1185">Reference proteome</keyword>
<proteinExistence type="predicted"/>
<dbReference type="FunFam" id="3.30.70.270:FF:000001">
    <property type="entry name" value="Diguanylate cyclase domain protein"/>
    <property type="match status" value="1"/>
</dbReference>
<feature type="transmembrane region" description="Helical" evidence="3">
    <location>
        <begin position="58"/>
        <end position="79"/>
    </location>
</feature>
<feature type="transmembrane region" description="Helical" evidence="3">
    <location>
        <begin position="167"/>
        <end position="189"/>
    </location>
</feature>
<dbReference type="PANTHER" id="PTHR45138">
    <property type="entry name" value="REGULATORY COMPONENTS OF SENSORY TRANSDUCTION SYSTEM"/>
    <property type="match status" value="1"/>
</dbReference>
<dbReference type="Proteomes" id="UP000202259">
    <property type="component" value="Chromosome"/>
</dbReference>
<feature type="transmembrane region" description="Helical" evidence="3">
    <location>
        <begin position="91"/>
        <end position="112"/>
    </location>
</feature>
<dbReference type="KEGG" id="cber:B5D82_13480"/>
<sequence>MQLTYMLTEALFVGMVIVFLFSMRQKFGIALLYITLGTFQYLQTVLATFLYFEIFPGVFVSPGSAVLFNASLFAVLLIYIKEDAAEARKLIYGLVFANLTLTIFLLMVGLHLEGIPAEQLSFVPEQVLSFTPRVLIVGTLTLAIDILLIIILYEFFSKYLNKVFLKIYSAMAVVLIIDTLIFTVGSGIISAQSDYIGLLVSSVVGKLLLAVVYSSILALYIKFHQDKELISTNESTDIKDIFTFLTYRQKYEKLRKEIYRDSLTGLYNRGFLNENLPRELDRAVRNDDSIAFLMIDIDNFKHINDTFGHQEGDRILAFLAMVIHKSIRKMDLACRYGGEEFSLILPKTDKISAIQLAERLRDNLTILSASHKPAIAREITLTIGIAMAPKEAITPDELVSIADKRLYLGKKSGRNCIISNG</sequence>
<dbReference type="NCBIfam" id="TIGR00254">
    <property type="entry name" value="GGDEF"/>
    <property type="match status" value="1"/>
</dbReference>
<reference evidence="5 6" key="1">
    <citation type="submission" date="2017-08" db="EMBL/GenBank/DDBJ databases">
        <title>Complete genome of Colwellia sp. NB097-1, a psychrophile bacterium ioslated from Bering Sea.</title>
        <authorList>
            <person name="Chen X."/>
        </authorList>
    </citation>
    <scope>NUCLEOTIDE SEQUENCE [LARGE SCALE GENOMIC DNA]</scope>
    <source>
        <strain evidence="5 6">NB097-1</strain>
    </source>
</reference>
<name>A0A222GAP6_9GAMM</name>
<dbReference type="InterPro" id="IPR050469">
    <property type="entry name" value="Diguanylate_Cyclase"/>
</dbReference>
<dbReference type="InterPro" id="IPR029787">
    <property type="entry name" value="Nucleotide_cyclase"/>
</dbReference>
<dbReference type="EMBL" id="CP020465">
    <property type="protein sequence ID" value="ASP48693.1"/>
    <property type="molecule type" value="Genomic_DNA"/>
</dbReference>
<dbReference type="GO" id="GO:1902201">
    <property type="term" value="P:negative regulation of bacterial-type flagellum-dependent cell motility"/>
    <property type="evidence" value="ECO:0007669"/>
    <property type="project" value="TreeGrafter"/>
</dbReference>
<dbReference type="RefSeq" id="WP_081152227.1">
    <property type="nucleotide sequence ID" value="NZ_CP020465.1"/>
</dbReference>
<feature type="transmembrane region" description="Helical" evidence="3">
    <location>
        <begin position="30"/>
        <end position="52"/>
    </location>
</feature>
<evidence type="ECO:0000256" key="3">
    <source>
        <dbReference type="SAM" id="Phobius"/>
    </source>
</evidence>
<feature type="transmembrane region" description="Helical" evidence="3">
    <location>
        <begin position="132"/>
        <end position="155"/>
    </location>
</feature>
<accession>A0A222GAP6</accession>
<evidence type="ECO:0000256" key="1">
    <source>
        <dbReference type="ARBA" id="ARBA00001946"/>
    </source>
</evidence>
<dbReference type="PANTHER" id="PTHR45138:SF6">
    <property type="entry name" value="DIGUANYLATE CYCLASE DGCN"/>
    <property type="match status" value="1"/>
</dbReference>
<dbReference type="EC" id="2.7.7.65" evidence="2"/>
<dbReference type="SMART" id="SM00267">
    <property type="entry name" value="GGDEF"/>
    <property type="match status" value="1"/>
</dbReference>
<organism evidence="5 6">
    <name type="scientific">Cognaticolwellia beringensis</name>
    <dbReference type="NCBI Taxonomy" id="1967665"/>
    <lineage>
        <taxon>Bacteria</taxon>
        <taxon>Pseudomonadati</taxon>
        <taxon>Pseudomonadota</taxon>
        <taxon>Gammaproteobacteria</taxon>
        <taxon>Alteromonadales</taxon>
        <taxon>Colwelliaceae</taxon>
        <taxon>Cognaticolwellia</taxon>
    </lineage>
</organism>
<protein>
    <recommendedName>
        <fullName evidence="2">diguanylate cyclase</fullName>
        <ecNumber evidence="2">2.7.7.65</ecNumber>
    </recommendedName>
</protein>
<feature type="transmembrane region" description="Helical" evidence="3">
    <location>
        <begin position="6"/>
        <end position="23"/>
    </location>
</feature>
<gene>
    <name evidence="5" type="ORF">B5D82_13480</name>
</gene>
<dbReference type="InterPro" id="IPR043128">
    <property type="entry name" value="Rev_trsase/Diguanyl_cyclase"/>
</dbReference>
<feature type="transmembrane region" description="Helical" evidence="3">
    <location>
        <begin position="195"/>
        <end position="221"/>
    </location>
</feature>
<dbReference type="GO" id="GO:0005886">
    <property type="term" value="C:plasma membrane"/>
    <property type="evidence" value="ECO:0007669"/>
    <property type="project" value="TreeGrafter"/>
</dbReference>
<evidence type="ECO:0000313" key="6">
    <source>
        <dbReference type="Proteomes" id="UP000202259"/>
    </source>
</evidence>
<evidence type="ECO:0000259" key="4">
    <source>
        <dbReference type="PROSITE" id="PS50887"/>
    </source>
</evidence>
<keyword evidence="3" id="KW-1133">Transmembrane helix</keyword>
<dbReference type="InterPro" id="IPR000160">
    <property type="entry name" value="GGDEF_dom"/>
</dbReference>
<evidence type="ECO:0000256" key="2">
    <source>
        <dbReference type="ARBA" id="ARBA00012528"/>
    </source>
</evidence>
<dbReference type="AlphaFoldDB" id="A0A222GAP6"/>
<dbReference type="OrthoDB" id="9813903at2"/>
<comment type="cofactor">
    <cofactor evidence="1">
        <name>Mg(2+)</name>
        <dbReference type="ChEBI" id="CHEBI:18420"/>
    </cofactor>
</comment>
<dbReference type="InterPro" id="IPR048533">
    <property type="entry name" value="VUPS"/>
</dbReference>
<dbReference type="CDD" id="cd01949">
    <property type="entry name" value="GGDEF"/>
    <property type="match status" value="1"/>
</dbReference>
<dbReference type="Pfam" id="PF00990">
    <property type="entry name" value="GGDEF"/>
    <property type="match status" value="1"/>
</dbReference>
<dbReference type="SUPFAM" id="SSF55073">
    <property type="entry name" value="Nucleotide cyclase"/>
    <property type="match status" value="1"/>
</dbReference>
<dbReference type="GO" id="GO:0043709">
    <property type="term" value="P:cell adhesion involved in single-species biofilm formation"/>
    <property type="evidence" value="ECO:0007669"/>
    <property type="project" value="TreeGrafter"/>
</dbReference>
<dbReference type="Pfam" id="PF20973">
    <property type="entry name" value="VUPS"/>
    <property type="match status" value="1"/>
</dbReference>
<feature type="domain" description="GGDEF" evidence="4">
    <location>
        <begin position="288"/>
        <end position="421"/>
    </location>
</feature>
<keyword evidence="3" id="KW-0472">Membrane</keyword>
<keyword evidence="3" id="KW-0812">Transmembrane</keyword>
<dbReference type="PROSITE" id="PS50887">
    <property type="entry name" value="GGDEF"/>
    <property type="match status" value="1"/>
</dbReference>
<dbReference type="Gene3D" id="3.30.70.270">
    <property type="match status" value="1"/>
</dbReference>
<dbReference type="GO" id="GO:0052621">
    <property type="term" value="F:diguanylate cyclase activity"/>
    <property type="evidence" value="ECO:0007669"/>
    <property type="project" value="UniProtKB-EC"/>
</dbReference>
<evidence type="ECO:0000313" key="5">
    <source>
        <dbReference type="EMBL" id="ASP48693.1"/>
    </source>
</evidence>